<evidence type="ECO:0000313" key="10">
    <source>
        <dbReference type="EMBL" id="CEL75110.1"/>
    </source>
</evidence>
<dbReference type="InterPro" id="IPR043596">
    <property type="entry name" value="CFAP53/TCHP"/>
</dbReference>
<evidence type="ECO:0000256" key="8">
    <source>
        <dbReference type="SAM" id="MobiDB-lite"/>
    </source>
</evidence>
<organism evidence="10">
    <name type="scientific">Toxoplasma gondii (strain ATCC 50861 / VEG)</name>
    <dbReference type="NCBI Taxonomy" id="432359"/>
    <lineage>
        <taxon>Eukaryota</taxon>
        <taxon>Sar</taxon>
        <taxon>Alveolata</taxon>
        <taxon>Apicomplexa</taxon>
        <taxon>Conoidasida</taxon>
        <taxon>Coccidia</taxon>
        <taxon>Eucoccidiorida</taxon>
        <taxon>Eimeriorina</taxon>
        <taxon>Sarcocystidae</taxon>
        <taxon>Toxoplasma</taxon>
    </lineage>
</organism>
<dbReference type="GO" id="GO:0005929">
    <property type="term" value="C:cilium"/>
    <property type="evidence" value="ECO:0007669"/>
    <property type="project" value="UniProtKB-SubCell"/>
</dbReference>
<reference evidence="10" key="1">
    <citation type="journal article" date="2015" name="PLoS ONE">
        <title>Comprehensive Evaluation of Toxoplasma gondii VEG and Neospora caninum LIV Genomes with Tachyzoite Stage Transcriptome and Proteome Defines Novel Transcript Features.</title>
        <authorList>
            <person name="Ramaprasad A."/>
            <person name="Mourier T."/>
            <person name="Naeem R."/>
            <person name="Malas T.B."/>
            <person name="Moussa E."/>
            <person name="Panigrahi A."/>
            <person name="Vermont S.J."/>
            <person name="Otto T.D."/>
            <person name="Wastling J."/>
            <person name="Pain A."/>
        </authorList>
    </citation>
    <scope>NUCLEOTIDE SEQUENCE</scope>
    <source>
        <strain evidence="10">VEG</strain>
    </source>
</reference>
<accession>A0A0F7V4P9</accession>
<comment type="similarity">
    <text evidence="5">Belongs to the CFAP53 family.</text>
</comment>
<dbReference type="Pfam" id="PF13868">
    <property type="entry name" value="TPH"/>
    <property type="match status" value="1"/>
</dbReference>
<evidence type="ECO:0000256" key="5">
    <source>
        <dbReference type="ARBA" id="ARBA00033747"/>
    </source>
</evidence>
<evidence type="ECO:0000256" key="2">
    <source>
        <dbReference type="ARBA" id="ARBA00023054"/>
    </source>
</evidence>
<comment type="subcellular location">
    <subcellularLocation>
        <location evidence="1">Cell projection</location>
        <location evidence="1">Cilium</location>
    </subcellularLocation>
</comment>
<keyword evidence="4" id="KW-0966">Cell projection</keyword>
<dbReference type="InterPro" id="IPR043597">
    <property type="entry name" value="TPH_dom"/>
</dbReference>
<dbReference type="AlphaFoldDB" id="A0A0F7V4P9"/>
<keyword evidence="3" id="KW-0969">Cilium</keyword>
<proteinExistence type="inferred from homology"/>
<evidence type="ECO:0000259" key="9">
    <source>
        <dbReference type="Pfam" id="PF13868"/>
    </source>
</evidence>
<feature type="coiled-coil region" evidence="7">
    <location>
        <begin position="76"/>
        <end position="147"/>
    </location>
</feature>
<evidence type="ECO:0000256" key="3">
    <source>
        <dbReference type="ARBA" id="ARBA00023069"/>
    </source>
</evidence>
<evidence type="ECO:0000256" key="6">
    <source>
        <dbReference type="ARBA" id="ARBA00033773"/>
    </source>
</evidence>
<sequence>MWGGSQKPRAPPQQGLSSRGVSVSVFEQRMYKRKLEDAQLAERRADVHQNRVHQHLADAAERSSRLMEAAIVKRRAQELRQQQTEHLAQRRRALKELLEKEQLLYQEELKALETTADQRKEQLMERARELRQKREKEREELAESLQYRRWRESVDELRSSDAKLHALQALAARDEQIFQKALDRDREEQRERIFAALWQEEYEKKLKREEAEQERVVQQRQETRIALEEQLAQQRDMKQRASQERQREITELRQAECERVLEDRRKRIEEAMRNEEKRRELIDGIAEQKKEREAQRARGWELERQFLQAEKDKDALLKKREQDEKEMTRRNAIEYREALLHDMQKKKENQHELERLYLEEQVKEWQKQDAQILREEEGRRRLLAEVIQSRQELCHHKAAEAERLADQKKQELAEVKEHFRQFKEEAARSKLEEERMKVLYRTELNEQLGQAKAEREEEKRRTEEETEARKREEQRIDHALEQEKARQATLEEAVNNMRKQQKEAMDATLAKRTAVKPAAVVAPWDREH</sequence>
<feature type="region of interest" description="Disordered" evidence="8">
    <location>
        <begin position="1"/>
        <end position="21"/>
    </location>
</feature>
<name>A0A0F7V4P9_TOXGV</name>
<dbReference type="EMBL" id="LN714498">
    <property type="protein sequence ID" value="CEL75110.1"/>
    <property type="molecule type" value="Genomic_DNA"/>
</dbReference>
<protein>
    <recommendedName>
        <fullName evidence="6">Cilia- and flagella-associated protein 53</fullName>
    </recommendedName>
</protein>
<evidence type="ECO:0000256" key="4">
    <source>
        <dbReference type="ARBA" id="ARBA00023273"/>
    </source>
</evidence>
<dbReference type="PANTHER" id="PTHR31183:SF1">
    <property type="entry name" value="CILIA- AND FLAGELLA-ASSOCIATED PROTEIN 53"/>
    <property type="match status" value="1"/>
</dbReference>
<feature type="domain" description="Trichohyalin-plectin-homology" evidence="9">
    <location>
        <begin position="150"/>
        <end position="486"/>
    </location>
</feature>
<feature type="coiled-coil region" evidence="7">
    <location>
        <begin position="199"/>
        <end position="356"/>
    </location>
</feature>
<feature type="compositionally biased region" description="Basic and acidic residues" evidence="8">
    <location>
        <begin position="452"/>
        <end position="486"/>
    </location>
</feature>
<evidence type="ECO:0000256" key="7">
    <source>
        <dbReference type="SAM" id="Coils"/>
    </source>
</evidence>
<keyword evidence="2 7" id="KW-0175">Coiled coil</keyword>
<evidence type="ECO:0000256" key="1">
    <source>
        <dbReference type="ARBA" id="ARBA00004138"/>
    </source>
</evidence>
<dbReference type="PANTHER" id="PTHR31183">
    <property type="entry name" value="TRICHOPLEIN KERATIN FILAMENT-BINDING PROTEIN FAMILY MEMBER"/>
    <property type="match status" value="1"/>
</dbReference>
<feature type="region of interest" description="Disordered" evidence="8">
    <location>
        <begin position="447"/>
        <end position="486"/>
    </location>
</feature>
<gene>
    <name evidence="10" type="ORF">BN1205_020710</name>
</gene>